<evidence type="ECO:0000256" key="19">
    <source>
        <dbReference type="SAM" id="MobiDB-lite"/>
    </source>
</evidence>
<evidence type="ECO:0000256" key="1">
    <source>
        <dbReference type="ARBA" id="ARBA00003086"/>
    </source>
</evidence>
<comment type="subcellular location">
    <subcellularLocation>
        <location evidence="2">Mitochondrion inner membrane</location>
    </subcellularLocation>
</comment>
<dbReference type="STRING" id="106549.A0A540KFK1"/>
<protein>
    <recommendedName>
        <fullName evidence="18">ATP synthase subunit beta</fullName>
        <ecNumber evidence="18">7.1.2.2</ecNumber>
    </recommendedName>
</protein>
<evidence type="ECO:0000313" key="22">
    <source>
        <dbReference type="Proteomes" id="UP000315295"/>
    </source>
</evidence>
<dbReference type="GO" id="GO:0045259">
    <property type="term" value="C:proton-transporting ATP synthase complex"/>
    <property type="evidence" value="ECO:0007669"/>
    <property type="project" value="UniProtKB-KW"/>
</dbReference>
<dbReference type="InterPro" id="IPR036121">
    <property type="entry name" value="ATPase_F1/V1/A1_a/bsu_N_sf"/>
</dbReference>
<keyword evidence="16 18" id="KW-0066">ATP synthesis</keyword>
<dbReference type="InterPro" id="IPR003593">
    <property type="entry name" value="AAA+_ATPase"/>
</dbReference>
<evidence type="ECO:0000256" key="5">
    <source>
        <dbReference type="ARBA" id="ARBA00022448"/>
    </source>
</evidence>
<dbReference type="AlphaFoldDB" id="A0A540KFK1"/>
<evidence type="ECO:0000256" key="11">
    <source>
        <dbReference type="ARBA" id="ARBA00022967"/>
    </source>
</evidence>
<name>A0A540KFK1_MALBA</name>
<dbReference type="Pfam" id="PF00006">
    <property type="entry name" value="ATP-synt_ab"/>
    <property type="match status" value="1"/>
</dbReference>
<evidence type="ECO:0000256" key="16">
    <source>
        <dbReference type="ARBA" id="ARBA00023310"/>
    </source>
</evidence>
<dbReference type="Gene3D" id="1.10.10.910">
    <property type="entry name" value="ATP synthase, F1 beta subunit"/>
    <property type="match status" value="1"/>
</dbReference>
<dbReference type="Gene3D" id="1.10.1140.10">
    <property type="entry name" value="Bovine Mitochondrial F1-atpase, Atp Synthase Beta Chain, Chain D, domain 3"/>
    <property type="match status" value="1"/>
</dbReference>
<dbReference type="Gene3D" id="2.40.10.170">
    <property type="match status" value="1"/>
</dbReference>
<evidence type="ECO:0000313" key="21">
    <source>
        <dbReference type="EMBL" id="TQD73008.1"/>
    </source>
</evidence>
<evidence type="ECO:0000256" key="2">
    <source>
        <dbReference type="ARBA" id="ARBA00004273"/>
    </source>
</evidence>
<keyword evidence="7" id="KW-0375">Hydrogen ion transport</keyword>
<dbReference type="PANTHER" id="PTHR15184">
    <property type="entry name" value="ATP SYNTHASE"/>
    <property type="match status" value="1"/>
</dbReference>
<comment type="caution">
    <text evidence="21">The sequence shown here is derived from an EMBL/GenBank/DDBJ whole genome shotgun (WGS) entry which is preliminary data.</text>
</comment>
<evidence type="ECO:0000256" key="9">
    <source>
        <dbReference type="ARBA" id="ARBA00022840"/>
    </source>
</evidence>
<dbReference type="SUPFAM" id="SSF50615">
    <property type="entry name" value="N-terminal domain of alpha and beta subunits of F1 ATP synthase"/>
    <property type="match status" value="1"/>
</dbReference>
<dbReference type="CDD" id="cd01133">
    <property type="entry name" value="F1-ATPase_beta_CD"/>
    <property type="match status" value="1"/>
</dbReference>
<evidence type="ECO:0000256" key="14">
    <source>
        <dbReference type="ARBA" id="ARBA00023136"/>
    </source>
</evidence>
<dbReference type="InterPro" id="IPR042079">
    <property type="entry name" value="ATP_synt_F1_beta_sf"/>
</dbReference>
<dbReference type="GO" id="GO:0005524">
    <property type="term" value="F:ATP binding"/>
    <property type="evidence" value="ECO:0007669"/>
    <property type="project" value="UniProtKB-KW"/>
</dbReference>
<keyword evidence="9 18" id="KW-0067">ATP-binding</keyword>
<comment type="function">
    <text evidence="18">Produces ATP from ADP in the presence of a proton gradient across the membrane.</text>
</comment>
<dbReference type="FunFam" id="2.40.10.170:FF:000006">
    <property type="entry name" value="ATP synthase subunit beta"/>
    <property type="match status" value="1"/>
</dbReference>
<evidence type="ECO:0000256" key="7">
    <source>
        <dbReference type="ARBA" id="ARBA00022781"/>
    </source>
</evidence>
<comment type="catalytic activity">
    <reaction evidence="17 18">
        <text>ATP + H2O + 4 H(+)(in) = ADP + phosphate + 5 H(+)(out)</text>
        <dbReference type="Rhea" id="RHEA:57720"/>
        <dbReference type="ChEBI" id="CHEBI:15377"/>
        <dbReference type="ChEBI" id="CHEBI:15378"/>
        <dbReference type="ChEBI" id="CHEBI:30616"/>
        <dbReference type="ChEBI" id="CHEBI:43474"/>
        <dbReference type="ChEBI" id="CHEBI:456216"/>
        <dbReference type="EC" id="7.1.2.2"/>
    </reaction>
</comment>
<comment type="subunit">
    <text evidence="18">F-type ATPases have 2 components, CF(1) - the catalytic core - and CF(0) - the membrane proton channel. CF(1) and CF(0) have multiple subunits.</text>
</comment>
<dbReference type="FunFam" id="3.40.50.300:FF:000026">
    <property type="entry name" value="ATP synthase subunit beta"/>
    <property type="match status" value="1"/>
</dbReference>
<dbReference type="CDD" id="cd18115">
    <property type="entry name" value="ATP-synt_F1_beta_N"/>
    <property type="match status" value="1"/>
</dbReference>
<dbReference type="Proteomes" id="UP000315295">
    <property type="component" value="Unassembled WGS sequence"/>
</dbReference>
<keyword evidence="14" id="KW-0472">Membrane</keyword>
<dbReference type="SMART" id="SM00382">
    <property type="entry name" value="AAA"/>
    <property type="match status" value="1"/>
</dbReference>
<evidence type="ECO:0000256" key="15">
    <source>
        <dbReference type="ARBA" id="ARBA00023196"/>
    </source>
</evidence>
<keyword evidence="15 18" id="KW-0139">CF(1)</keyword>
<dbReference type="NCBIfam" id="TIGR01039">
    <property type="entry name" value="atpD"/>
    <property type="match status" value="1"/>
</dbReference>
<evidence type="ECO:0000256" key="12">
    <source>
        <dbReference type="ARBA" id="ARBA00023065"/>
    </source>
</evidence>
<organism evidence="21 22">
    <name type="scientific">Malus baccata</name>
    <name type="common">Siberian crab apple</name>
    <name type="synonym">Pyrus baccata</name>
    <dbReference type="NCBI Taxonomy" id="106549"/>
    <lineage>
        <taxon>Eukaryota</taxon>
        <taxon>Viridiplantae</taxon>
        <taxon>Streptophyta</taxon>
        <taxon>Embryophyta</taxon>
        <taxon>Tracheophyta</taxon>
        <taxon>Spermatophyta</taxon>
        <taxon>Magnoliopsida</taxon>
        <taxon>eudicotyledons</taxon>
        <taxon>Gunneridae</taxon>
        <taxon>Pentapetalae</taxon>
        <taxon>rosids</taxon>
        <taxon>fabids</taxon>
        <taxon>Rosales</taxon>
        <taxon>Rosaceae</taxon>
        <taxon>Amygdaloideae</taxon>
        <taxon>Maleae</taxon>
        <taxon>Malus</taxon>
    </lineage>
</organism>
<keyword evidence="5" id="KW-0813">Transport</keyword>
<dbReference type="SUPFAM" id="SSF52540">
    <property type="entry name" value="P-loop containing nucleoside triphosphate hydrolases"/>
    <property type="match status" value="1"/>
</dbReference>
<keyword evidence="10" id="KW-0809">Transit peptide</keyword>
<evidence type="ECO:0000256" key="4">
    <source>
        <dbReference type="ARBA" id="ARBA00011648"/>
    </source>
</evidence>
<reference evidence="21 22" key="1">
    <citation type="journal article" date="2019" name="G3 (Bethesda)">
        <title>Sequencing of a Wild Apple (Malus baccata) Genome Unravels the Differences Between Cultivated and Wild Apple Species Regarding Disease Resistance and Cold Tolerance.</title>
        <authorList>
            <person name="Chen X."/>
        </authorList>
    </citation>
    <scope>NUCLEOTIDE SEQUENCE [LARGE SCALE GENOMIC DNA]</scope>
    <source>
        <strain evidence="22">cv. Shandingzi</strain>
        <tissue evidence="21">Leaves</tissue>
    </source>
</reference>
<dbReference type="FunFam" id="1.10.1140.10:FF:000001">
    <property type="entry name" value="ATP synthase subunit beta"/>
    <property type="match status" value="1"/>
</dbReference>
<dbReference type="InterPro" id="IPR004100">
    <property type="entry name" value="ATPase_F1/V1/A1_a/bsu_N"/>
</dbReference>
<evidence type="ECO:0000256" key="18">
    <source>
        <dbReference type="RuleBase" id="RU003553"/>
    </source>
</evidence>
<comment type="similarity">
    <text evidence="3">Belongs to the ATPase alpha/beta chains family.</text>
</comment>
<dbReference type="PIRSF" id="PIRSF039072">
    <property type="entry name" value="ATPase_subunit_beta"/>
    <property type="match status" value="1"/>
</dbReference>
<keyword evidence="11" id="KW-1278">Translocase</keyword>
<dbReference type="CDD" id="cd18110">
    <property type="entry name" value="ATP-synt_F1_beta_C"/>
    <property type="match status" value="1"/>
</dbReference>
<dbReference type="Gene3D" id="3.40.50.300">
    <property type="entry name" value="P-loop containing nucleotide triphosphate hydrolases"/>
    <property type="match status" value="1"/>
</dbReference>
<dbReference type="GO" id="GO:0046933">
    <property type="term" value="F:proton-transporting ATP synthase activity, rotational mechanism"/>
    <property type="evidence" value="ECO:0007669"/>
    <property type="project" value="InterPro"/>
</dbReference>
<comment type="subunit">
    <text evidence="4">F-type ATPases have 2 components, CF(1) - the catalytic core - and CF(0) - the membrane proton channel. CF(1) has five subunits: alpha(3), beta(3), gamma(1), delta(1), epsilon(1). CF(0) has three main subunits: a, b and c.</text>
</comment>
<keyword evidence="8" id="KW-0999">Mitochondrion inner membrane</keyword>
<dbReference type="InterPro" id="IPR024034">
    <property type="entry name" value="ATPase_F1/V1_b/a_C"/>
</dbReference>
<sequence length="548" mass="58793">MSSSRKLFSTLLRTSLRRTASATRPATPRSPLTRPSGYLLSRAAHYSTSSAAAATAPPTPASPSVSGKITDDFTGKGAVGKVCQVIGAVVDVRFDDGLPPILTALEVLDNSIRLVLEVAQHLGENMVRTIAMDGTEGLVRGQRVLNTGSPITVPVGRATLGRIMNVIGEPIDERGDIKTDHFLPIHREAPAFVEQATEQQILVTGIKVVDLLAPYQRGGKIGLFGGAGVGKTVLIMELINNVAKAHGGFSVFAGVGERTREGNDLYREMMESGVIKLGDQQSKCALVYGQMNEPPGARARVGLTGLTVAEHFRDAEGQDVLLFIDNIFRFTQANSEVSALLGRIPSAVGYQPTLATDLGGLQERITTTKKGSITSVQAIYVPADDLTDPAPATTFAHLDATTVLSRQISELGIYPAVDPLDSTSRMLSPHILGEDHYNTARGVQKVLQNYKNLQDIIAILGMDELSEDDKLTVARARKIQRFLSQPFHVAEVFTGAPGKYVELKESITSFQGVLDGKYDDLPEQSFYMVGGIEEVIAKAEKIAKDSAA</sequence>
<dbReference type="InterPro" id="IPR027417">
    <property type="entry name" value="P-loop_NTPase"/>
</dbReference>
<dbReference type="GO" id="GO:0042776">
    <property type="term" value="P:proton motive force-driven mitochondrial ATP synthesis"/>
    <property type="evidence" value="ECO:0007669"/>
    <property type="project" value="TreeGrafter"/>
</dbReference>
<dbReference type="SUPFAM" id="SSF47917">
    <property type="entry name" value="C-terminal domain of alpha and beta subunits of F1 ATP synthase"/>
    <property type="match status" value="1"/>
</dbReference>
<evidence type="ECO:0000259" key="20">
    <source>
        <dbReference type="SMART" id="SM00382"/>
    </source>
</evidence>
<keyword evidence="22" id="KW-1185">Reference proteome</keyword>
<dbReference type="InterPro" id="IPR050053">
    <property type="entry name" value="ATPase_alpha/beta_chains"/>
</dbReference>
<keyword evidence="12" id="KW-0406">Ion transport</keyword>
<dbReference type="Pfam" id="PF22919">
    <property type="entry name" value="ATP-synt_VA_C"/>
    <property type="match status" value="1"/>
</dbReference>
<comment type="function">
    <text evidence="1">Mitochondrial membrane ATP synthase (F(1)F(0) ATP synthase or Complex V) produces ATP from ADP in the presence of a proton gradient across the membrane which is generated by electron transport complexes of the respiratory chain. F-type ATPases consist of two structural domains, F(1) - containing the extramembraneous catalytic core, and F(0) - containing the membrane proton channel, linked together by a central stalk and a peripheral stalk. During catalysis, ATP synthesis in the catalytic domain of F(1) is coupled via a rotary mechanism of the central stalk subunits to proton translocation. Subunits alpha and beta form the catalytic core in F(1). Rotation of the central stalk against the surrounding alpha(3)beta(3) subunits leads to hydrolysis of ATP in three separate catalytic sites on the beta subunits.</text>
</comment>
<dbReference type="Pfam" id="PF02874">
    <property type="entry name" value="ATP-synt_ab_N"/>
    <property type="match status" value="1"/>
</dbReference>
<evidence type="ECO:0000256" key="6">
    <source>
        <dbReference type="ARBA" id="ARBA00022741"/>
    </source>
</evidence>
<feature type="region of interest" description="Disordered" evidence="19">
    <location>
        <begin position="49"/>
        <end position="68"/>
    </location>
</feature>
<dbReference type="InterPro" id="IPR005722">
    <property type="entry name" value="ATP_synth_F1_bsu"/>
</dbReference>
<evidence type="ECO:0000256" key="8">
    <source>
        <dbReference type="ARBA" id="ARBA00022792"/>
    </source>
</evidence>
<proteinExistence type="inferred from homology"/>
<gene>
    <name evidence="21" type="ORF">C1H46_041443</name>
</gene>
<keyword evidence="6 18" id="KW-0547">Nucleotide-binding</keyword>
<accession>A0A540KFK1</accession>
<dbReference type="EMBL" id="VIEB01001340">
    <property type="protein sequence ID" value="TQD73008.1"/>
    <property type="molecule type" value="Genomic_DNA"/>
</dbReference>
<dbReference type="InterPro" id="IPR055190">
    <property type="entry name" value="ATP-synt_VA_C"/>
</dbReference>
<evidence type="ECO:0000256" key="3">
    <source>
        <dbReference type="ARBA" id="ARBA00008936"/>
    </source>
</evidence>
<keyword evidence="13" id="KW-0496">Mitochondrion</keyword>
<dbReference type="PANTHER" id="PTHR15184:SF82">
    <property type="entry name" value="ATP SYNTHASE SUBUNIT BETA, MITOCHONDRIAL"/>
    <property type="match status" value="1"/>
</dbReference>
<dbReference type="EC" id="7.1.2.2" evidence="18"/>
<dbReference type="HAMAP" id="MF_01347">
    <property type="entry name" value="ATP_synth_beta_bact"/>
    <property type="match status" value="1"/>
</dbReference>
<evidence type="ECO:0000256" key="13">
    <source>
        <dbReference type="ARBA" id="ARBA00023128"/>
    </source>
</evidence>
<dbReference type="GO" id="GO:0005743">
    <property type="term" value="C:mitochondrial inner membrane"/>
    <property type="evidence" value="ECO:0007669"/>
    <property type="project" value="UniProtKB-SubCell"/>
</dbReference>
<dbReference type="PROSITE" id="PS00152">
    <property type="entry name" value="ATPASE_ALPHA_BETA"/>
    <property type="match status" value="1"/>
</dbReference>
<feature type="domain" description="AAA+ ATPase" evidence="20">
    <location>
        <begin position="217"/>
        <end position="487"/>
    </location>
</feature>
<dbReference type="InterPro" id="IPR020003">
    <property type="entry name" value="ATPase_a/bsu_AS"/>
</dbReference>
<dbReference type="InterPro" id="IPR000194">
    <property type="entry name" value="ATPase_F1/V1/A1_a/bsu_nucl-bd"/>
</dbReference>
<evidence type="ECO:0000256" key="10">
    <source>
        <dbReference type="ARBA" id="ARBA00022946"/>
    </source>
</evidence>
<evidence type="ECO:0000256" key="17">
    <source>
        <dbReference type="ARBA" id="ARBA00048383"/>
    </source>
</evidence>